<comment type="caution">
    <text evidence="1">The sequence shown here is derived from an EMBL/GenBank/DDBJ whole genome shotgun (WGS) entry which is preliminary data.</text>
</comment>
<dbReference type="Proteomes" id="UP000056209">
    <property type="component" value="Unassembled WGS sequence"/>
</dbReference>
<sequence>MGSSYNEETVELAALEWLRGQGFETTFGPDIAPETPGVQRVSYQDVVLDGPLRAALVRLNPGASPEAVVEAVRQLSNPAPGEPGDALQRQGTQFMLGRSRRVPVACPASWPSAPELHH</sequence>
<dbReference type="OrthoDB" id="9758243at2"/>
<evidence type="ECO:0000313" key="2">
    <source>
        <dbReference type="Proteomes" id="UP000056209"/>
    </source>
</evidence>
<gene>
    <name evidence="1" type="ORF">DEIGR_320143</name>
</gene>
<protein>
    <submittedName>
        <fullName evidence="1">HsdR family type I site-specific deoxyribonuclease</fullName>
    </submittedName>
</protein>
<organism evidence="1 2">
    <name type="scientific">Deinococcus grandis</name>
    <dbReference type="NCBI Taxonomy" id="57498"/>
    <lineage>
        <taxon>Bacteria</taxon>
        <taxon>Thermotogati</taxon>
        <taxon>Deinococcota</taxon>
        <taxon>Deinococci</taxon>
        <taxon>Deinococcales</taxon>
        <taxon>Deinococcaceae</taxon>
        <taxon>Deinococcus</taxon>
    </lineage>
</organism>
<evidence type="ECO:0000313" key="1">
    <source>
        <dbReference type="EMBL" id="GAQ23729.1"/>
    </source>
</evidence>
<proteinExistence type="predicted"/>
<reference evidence="2" key="1">
    <citation type="submission" date="2015-11" db="EMBL/GenBank/DDBJ databases">
        <title>Draft Genome Sequence of the Radioresistant Bacterium Deinococcus grandis, Isolated from Freshwater Fish in Japan.</title>
        <authorList>
            <person name="Satoh K."/>
            <person name="Onodera T."/>
            <person name="Omoso K."/>
            <person name="Takeda-Yano K."/>
            <person name="Katayama T."/>
            <person name="Oono Y."/>
            <person name="Narumi I."/>
        </authorList>
    </citation>
    <scope>NUCLEOTIDE SEQUENCE [LARGE SCALE GENOMIC DNA]</scope>
    <source>
        <strain evidence="2">ATCC 43672</strain>
    </source>
</reference>
<name>A0A117DPN7_9DEIO</name>
<keyword evidence="2" id="KW-1185">Reference proteome</keyword>
<accession>A0A117DPN7</accession>
<dbReference type="EMBL" id="BCMS01000004">
    <property type="protein sequence ID" value="GAQ23729.1"/>
    <property type="molecule type" value="Genomic_DNA"/>
</dbReference>
<dbReference type="RefSeq" id="WP_058979788.1">
    <property type="nucleotide sequence ID" value="NZ_BCMS01000004.1"/>
</dbReference>
<dbReference type="AlphaFoldDB" id="A0A117DPN7"/>